<dbReference type="Pfam" id="PF11104">
    <property type="entry name" value="PilM_2"/>
    <property type="match status" value="1"/>
</dbReference>
<dbReference type="RefSeq" id="WP_019213248.1">
    <property type="nucleotide sequence ID" value="NZ_CWJI01000015.1"/>
</dbReference>
<feature type="region of interest" description="Disordered" evidence="1">
    <location>
        <begin position="128"/>
        <end position="158"/>
    </location>
</feature>
<evidence type="ECO:0000256" key="1">
    <source>
        <dbReference type="SAM" id="MobiDB-lite"/>
    </source>
</evidence>
<dbReference type="Proteomes" id="UP000043316">
    <property type="component" value="Unassembled WGS sequence"/>
</dbReference>
<reference evidence="3" key="1">
    <citation type="submission" date="2015-03" db="EMBL/GenBank/DDBJ databases">
        <authorList>
            <consortium name="Pathogen Informatics"/>
        </authorList>
    </citation>
    <scope>NUCLEOTIDE SEQUENCE [LARGE SCALE GENOMIC DNA]</scope>
    <source>
        <strain evidence="3">R148</strain>
    </source>
</reference>
<dbReference type="InterPro" id="IPR050696">
    <property type="entry name" value="FtsA/MreB"/>
</dbReference>
<dbReference type="GeneID" id="61817899"/>
<feature type="compositionally biased region" description="Low complexity" evidence="1">
    <location>
        <begin position="131"/>
        <end position="152"/>
    </location>
</feature>
<dbReference type="PANTHER" id="PTHR32432">
    <property type="entry name" value="CELL DIVISION PROTEIN FTSA-RELATED"/>
    <property type="match status" value="1"/>
</dbReference>
<organism evidence="2 3">
    <name type="scientific">Yersinia intermedia</name>
    <dbReference type="NCBI Taxonomy" id="631"/>
    <lineage>
        <taxon>Bacteria</taxon>
        <taxon>Pseudomonadati</taxon>
        <taxon>Pseudomonadota</taxon>
        <taxon>Gammaproteobacteria</taxon>
        <taxon>Enterobacterales</taxon>
        <taxon>Yersiniaceae</taxon>
        <taxon>Yersinia</taxon>
    </lineage>
</organism>
<sequence>MYSQYWQVGLDIQMEAIRALAVVKRRHGWQLRYWWAQTLPAGTLRDGILHQPAIVSDTLKLLRKQLPRHISLRIALPAQRILQHSMFAPERRLRESECEGYVQAAANRAFPVSSEGLALDYRIDTSSNREAASSHNHSSGNNNASANNNVSGTAHHRSHTNELLITAARQSEIQQWQRCLHQAGLPSQVIDITPCALRYMAVAAGLTGPYWLIHRLANEWLWVSSHEMPFEFGVVAIDTDDGVGTYHANDTSRVINTDPVIDANSSVPYTHCSRVLDPLSALVAQLQARSIDQGTVPMRVYYSSTIDEHFPENTLRWSTFKAFSQYQPPLPSLPSAYTLAGGLALRPADV</sequence>
<dbReference type="InterPro" id="IPR005883">
    <property type="entry name" value="PilM"/>
</dbReference>
<accession>A0A0H5LZV6</accession>
<dbReference type="AlphaFoldDB" id="A0A0H5LZV6"/>
<dbReference type="PANTHER" id="PTHR32432:SF3">
    <property type="entry name" value="ETHANOLAMINE UTILIZATION PROTEIN EUTJ"/>
    <property type="match status" value="1"/>
</dbReference>
<dbReference type="EMBL" id="CWJI01000015">
    <property type="protein sequence ID" value="CRY56590.1"/>
    <property type="molecule type" value="Genomic_DNA"/>
</dbReference>
<name>A0A0H5LZV6_YERIN</name>
<evidence type="ECO:0000313" key="2">
    <source>
        <dbReference type="EMBL" id="CRY56590.1"/>
    </source>
</evidence>
<evidence type="ECO:0000313" key="3">
    <source>
        <dbReference type="Proteomes" id="UP000043316"/>
    </source>
</evidence>
<protein>
    <submittedName>
        <fullName evidence="2">Type IV pilus assembly protein PilM</fullName>
    </submittedName>
</protein>
<gene>
    <name evidence="2" type="ORF">ERS008476_03634</name>
</gene>
<proteinExistence type="predicted"/>
<dbReference type="Gene3D" id="3.30.420.40">
    <property type="match status" value="1"/>
</dbReference>